<feature type="domain" description="HTH gntR-type" evidence="5">
    <location>
        <begin position="27"/>
        <end position="94"/>
    </location>
</feature>
<dbReference type="InterPro" id="IPR036390">
    <property type="entry name" value="WH_DNA-bd_sf"/>
</dbReference>
<gene>
    <name evidence="6" type="ordered locus">SCATT_p02760</name>
</gene>
<dbReference type="InterPro" id="IPR036388">
    <property type="entry name" value="WH-like_DNA-bd_sf"/>
</dbReference>
<evidence type="ECO:0000256" key="2">
    <source>
        <dbReference type="ARBA" id="ARBA00023125"/>
    </source>
</evidence>
<dbReference type="InterPro" id="IPR011711">
    <property type="entry name" value="GntR_C"/>
</dbReference>
<dbReference type="PROSITE" id="PS50949">
    <property type="entry name" value="HTH_GNTR"/>
    <property type="match status" value="1"/>
</dbReference>
<keyword evidence="2" id="KW-0238">DNA-binding</keyword>
<dbReference type="HOGENOM" id="CLU_017584_5_5_11"/>
<evidence type="ECO:0000256" key="3">
    <source>
        <dbReference type="ARBA" id="ARBA00023163"/>
    </source>
</evidence>
<keyword evidence="7" id="KW-1185">Reference proteome</keyword>
<keyword evidence="3" id="KW-0804">Transcription</keyword>
<protein>
    <submittedName>
        <fullName evidence="6">GntR-family regulatory protein</fullName>
    </submittedName>
</protein>
<organism evidence="6 7">
    <name type="scientific">Streptantibioticus cattleyicolor (strain ATCC 35852 / DSM 46488 / JCM 4925 / NBRC 14057 / NRRL 8057)</name>
    <name type="common">Streptomyces cattleya</name>
    <dbReference type="NCBI Taxonomy" id="1003195"/>
    <lineage>
        <taxon>Bacteria</taxon>
        <taxon>Bacillati</taxon>
        <taxon>Actinomycetota</taxon>
        <taxon>Actinomycetes</taxon>
        <taxon>Kitasatosporales</taxon>
        <taxon>Streptomycetaceae</taxon>
        <taxon>Streptantibioticus</taxon>
    </lineage>
</organism>
<accession>G8XF18</accession>
<evidence type="ECO:0000313" key="7">
    <source>
        <dbReference type="Proteomes" id="UP000007842"/>
    </source>
</evidence>
<dbReference type="CDD" id="cd07377">
    <property type="entry name" value="WHTH_GntR"/>
    <property type="match status" value="1"/>
</dbReference>
<dbReference type="Proteomes" id="UP000007842">
    <property type="component" value="Plasmid pSCATT"/>
</dbReference>
<dbReference type="SMART" id="SM00345">
    <property type="entry name" value="HTH_GNTR"/>
    <property type="match status" value="1"/>
</dbReference>
<dbReference type="SMART" id="SM00895">
    <property type="entry name" value="FCD"/>
    <property type="match status" value="1"/>
</dbReference>
<dbReference type="Gene3D" id="1.20.120.530">
    <property type="entry name" value="GntR ligand-binding domain-like"/>
    <property type="match status" value="1"/>
</dbReference>
<dbReference type="PANTHER" id="PTHR43537">
    <property type="entry name" value="TRANSCRIPTIONAL REGULATOR, GNTR FAMILY"/>
    <property type="match status" value="1"/>
</dbReference>
<evidence type="ECO:0000259" key="5">
    <source>
        <dbReference type="PROSITE" id="PS50949"/>
    </source>
</evidence>
<dbReference type="GO" id="GO:0003700">
    <property type="term" value="F:DNA-binding transcription factor activity"/>
    <property type="evidence" value="ECO:0007669"/>
    <property type="project" value="InterPro"/>
</dbReference>
<dbReference type="Pfam" id="PF07729">
    <property type="entry name" value="FCD"/>
    <property type="match status" value="1"/>
</dbReference>
<dbReference type="EMBL" id="CP003229">
    <property type="protein sequence ID" value="AEW98469.1"/>
    <property type="molecule type" value="Genomic_DNA"/>
</dbReference>
<reference evidence="7" key="1">
    <citation type="submission" date="2011-12" db="EMBL/GenBank/DDBJ databases">
        <title>Complete genome sequence of Streptomyces cattleya strain DSM 46488.</title>
        <authorList>
            <person name="Ou H.-Y."/>
            <person name="Li P."/>
            <person name="Zhao C."/>
            <person name="O'Hagan D."/>
            <person name="Deng Z."/>
        </authorList>
    </citation>
    <scope>NUCLEOTIDE SEQUENCE [LARGE SCALE GENOMIC DNA]</scope>
    <source>
        <strain evidence="7">ATCC 35852 / DSM 46488 / JCM 4925 / NBRC 14057 / NRRL 8057</strain>
        <plasmid evidence="7">Plasmid pSCATT</plasmid>
    </source>
</reference>
<dbReference type="Pfam" id="PF00392">
    <property type="entry name" value="GntR"/>
    <property type="match status" value="1"/>
</dbReference>
<sequence length="283" mass="30841">MYPGEPLGTEGNTMGHLKAPAFITTGERLRDQVAHALRAALISGELRPGQVYSAPALSEEFGISATPVREAMLDLAREGLVEPVRNKGFRVTEVDERDLDQYTEIRTLIEVPTVGRITRSAARQDLEVLRPVAEEIVRAARDHDLIGYLEADRRFHLSLLALSGNDRLVETVGDLRKRSRLYGLTTLDERGELIPSAEEHLELLELMLAGDAKGAEKCMARHLGHVRSLWARDAGRAAPRAEQGPTASGSAWSLASSGTAAPPRRRPVPPGAGTRSVPCRPAR</sequence>
<dbReference type="Gene3D" id="1.10.10.10">
    <property type="entry name" value="Winged helix-like DNA-binding domain superfamily/Winged helix DNA-binding domain"/>
    <property type="match status" value="1"/>
</dbReference>
<dbReference type="InterPro" id="IPR008920">
    <property type="entry name" value="TF_FadR/GntR_C"/>
</dbReference>
<dbReference type="GO" id="GO:0003677">
    <property type="term" value="F:DNA binding"/>
    <property type="evidence" value="ECO:0007669"/>
    <property type="project" value="UniProtKB-KW"/>
</dbReference>
<evidence type="ECO:0000256" key="1">
    <source>
        <dbReference type="ARBA" id="ARBA00023015"/>
    </source>
</evidence>
<feature type="compositionally biased region" description="Low complexity" evidence="4">
    <location>
        <begin position="246"/>
        <end position="262"/>
    </location>
</feature>
<dbReference type="SUPFAM" id="SSF46785">
    <property type="entry name" value="Winged helix' DNA-binding domain"/>
    <property type="match status" value="1"/>
</dbReference>
<evidence type="ECO:0000313" key="6">
    <source>
        <dbReference type="EMBL" id="AEW98469.1"/>
    </source>
</evidence>
<dbReference type="InterPro" id="IPR000524">
    <property type="entry name" value="Tscrpt_reg_HTH_GntR"/>
</dbReference>
<name>G8XF18_STREN</name>
<dbReference type="SUPFAM" id="SSF48008">
    <property type="entry name" value="GntR ligand-binding domain-like"/>
    <property type="match status" value="1"/>
</dbReference>
<dbReference type="AlphaFoldDB" id="G8XF18"/>
<geneLocation type="plasmid" evidence="6 7">
    <name>pSCATT</name>
</geneLocation>
<keyword evidence="1" id="KW-0805">Transcription regulation</keyword>
<evidence type="ECO:0000256" key="4">
    <source>
        <dbReference type="SAM" id="MobiDB-lite"/>
    </source>
</evidence>
<dbReference type="KEGG" id="scy:SCATT_p02760"/>
<proteinExistence type="predicted"/>
<keyword evidence="6" id="KW-0614">Plasmid</keyword>
<dbReference type="PANTHER" id="PTHR43537:SF45">
    <property type="entry name" value="GNTR FAMILY REGULATORY PROTEIN"/>
    <property type="match status" value="1"/>
</dbReference>
<feature type="region of interest" description="Disordered" evidence="4">
    <location>
        <begin position="236"/>
        <end position="283"/>
    </location>
</feature>